<proteinExistence type="predicted"/>
<evidence type="ECO:0000256" key="1">
    <source>
        <dbReference type="SAM" id="SignalP"/>
    </source>
</evidence>
<evidence type="ECO:0000313" key="3">
    <source>
        <dbReference type="Proteomes" id="UP000031830"/>
    </source>
</evidence>
<feature type="signal peptide" evidence="1">
    <location>
        <begin position="1"/>
        <end position="22"/>
    </location>
</feature>
<dbReference type="OrthoDB" id="9795390at2"/>
<gene>
    <name evidence="2" type="ORF">LA55_1573</name>
</gene>
<protein>
    <recommendedName>
        <fullName evidence="4">Lipoprotein SmpA/OmlA domain-containing protein</fullName>
    </recommendedName>
</protein>
<evidence type="ECO:0008006" key="4">
    <source>
        <dbReference type="Google" id="ProtNLM"/>
    </source>
</evidence>
<accession>A0A0B6D3X3</accession>
<dbReference type="RefSeq" id="WP_044526646.1">
    <property type="nucleotide sequence ID" value="NZ_CP009440.1"/>
</dbReference>
<evidence type="ECO:0000313" key="2">
    <source>
        <dbReference type="EMBL" id="AJI53576.1"/>
    </source>
</evidence>
<feature type="chain" id="PRO_5002120271" description="Lipoprotein SmpA/OmlA domain-containing protein" evidence="1">
    <location>
        <begin position="23"/>
        <end position="133"/>
    </location>
</feature>
<dbReference type="KEGG" id="fpz:LA55_1573"/>
<dbReference type="EMBL" id="CP009440">
    <property type="protein sequence ID" value="AJI53576.1"/>
    <property type="molecule type" value="Genomic_DNA"/>
</dbReference>
<organism evidence="2 3">
    <name type="scientific">Francisella philomiragia</name>
    <dbReference type="NCBI Taxonomy" id="28110"/>
    <lineage>
        <taxon>Bacteria</taxon>
        <taxon>Pseudomonadati</taxon>
        <taxon>Pseudomonadota</taxon>
        <taxon>Gammaproteobacteria</taxon>
        <taxon>Thiotrichales</taxon>
        <taxon>Francisellaceae</taxon>
        <taxon>Francisella</taxon>
    </lineage>
</organism>
<name>A0A0B6D3X3_9GAMM</name>
<dbReference type="PROSITE" id="PS51257">
    <property type="entry name" value="PROKAR_LIPOPROTEIN"/>
    <property type="match status" value="1"/>
</dbReference>
<sequence>MKFKTICLIGIVFILSSCVSSTNPQDVGFVKTPYTSGNVSLTLKKGVTTKDEVINAFGSPNIVTQNASGESVWTYQTNATVENNASRDGFLTLLITGENTQESGFMQSQKTMTIIITFKGNIVSDYKSLSTNF</sequence>
<reference evidence="2 3" key="1">
    <citation type="journal article" date="2015" name="Genome Announc.">
        <title>Genome sequencing of 18 francisella strains to aid in assay development and testing.</title>
        <authorList>
            <person name="Johnson S.L."/>
            <person name="Daligault H.E."/>
            <person name="Davenport K.W."/>
            <person name="Coyne S.R."/>
            <person name="Frey K.G."/>
            <person name="Koroleva G.I."/>
            <person name="Broomall S.M."/>
            <person name="Bishop-Lilly K.A."/>
            <person name="Bruce D.C."/>
            <person name="Chertkov O."/>
            <person name="Freitas T."/>
            <person name="Jaissle J."/>
            <person name="Ladner J.T."/>
            <person name="Rosenzweig C.N."/>
            <person name="Gibbons H.S."/>
            <person name="Palacios G.F."/>
            <person name="Redden C.L."/>
            <person name="Xu Y."/>
            <person name="Minogue T.D."/>
            <person name="Chain P.S."/>
        </authorList>
    </citation>
    <scope>NUCLEOTIDE SEQUENCE [LARGE SCALE GENOMIC DNA]</scope>
    <source>
        <strain evidence="2 3">GA01-2794</strain>
    </source>
</reference>
<keyword evidence="1" id="KW-0732">Signal</keyword>
<dbReference type="AlphaFoldDB" id="A0A0B6D3X3"/>
<dbReference type="STRING" id="28110.KU46_9"/>
<dbReference type="Proteomes" id="UP000031830">
    <property type="component" value="Chromosome"/>
</dbReference>